<feature type="transmembrane region" description="Helical" evidence="1">
    <location>
        <begin position="60"/>
        <end position="82"/>
    </location>
</feature>
<dbReference type="Pfam" id="PF23494">
    <property type="entry name" value="bPH_10"/>
    <property type="match status" value="1"/>
</dbReference>
<organism evidence="4 5">
    <name type="scientific">Bacillus swezeyi</name>
    <dbReference type="NCBI Taxonomy" id="1925020"/>
    <lineage>
        <taxon>Bacteria</taxon>
        <taxon>Bacillati</taxon>
        <taxon>Bacillota</taxon>
        <taxon>Bacilli</taxon>
        <taxon>Bacillales</taxon>
        <taxon>Bacillaceae</taxon>
        <taxon>Bacillus</taxon>
    </lineage>
</organism>
<keyword evidence="4" id="KW-0689">Ribosomal protein</keyword>
<keyword evidence="5" id="KW-1185">Reference proteome</keyword>
<sequence>MNQETMIGLSKIEKALYWMIPPILGAVLGWFLPVIAEWVLTIPIVLLKGPLEFITSLNSFWVSVIAAVIGIIAGLFFSQYIFNEILKVFISDQNVRLLFKEKEEIIEKKDISTVYLENKDLVILGDSGNELYREQIESKKALVESAFKNHGYKWKEEDPFKNQYERWVADHPDFPSHINTLLLARERAMLENKHEEAKILRKDLAKLGVVIQDESKRQYVRMVS</sequence>
<keyword evidence="1" id="KW-1133">Transmembrane helix</keyword>
<evidence type="ECO:0000259" key="2">
    <source>
        <dbReference type="Pfam" id="PF23493"/>
    </source>
</evidence>
<keyword evidence="1" id="KW-0472">Membrane</keyword>
<gene>
    <name evidence="4" type="ORF">BW143_18590</name>
</gene>
<dbReference type="Pfam" id="PF23493">
    <property type="entry name" value="CysS_C"/>
    <property type="match status" value="1"/>
</dbReference>
<dbReference type="EMBL" id="MTJL01000041">
    <property type="protein sequence ID" value="OMI00415.1"/>
    <property type="molecule type" value="Genomic_DNA"/>
</dbReference>
<keyword evidence="4" id="KW-0687">Ribonucleoprotein</keyword>
<feature type="domain" description="YqeB PH" evidence="3">
    <location>
        <begin position="5"/>
        <end position="155"/>
    </location>
</feature>
<keyword evidence="1" id="KW-0812">Transmembrane</keyword>
<comment type="caution">
    <text evidence="4">The sequence shown here is derived from an EMBL/GenBank/DDBJ whole genome shotgun (WGS) entry which is preliminary data.</text>
</comment>
<accession>A0A1R1QBY8</accession>
<name>A0A1R1RSI2_9BACI</name>
<accession>A0A1R1RSI2</accession>
<proteinExistence type="predicted"/>
<dbReference type="InterPro" id="IPR056411">
    <property type="entry name" value="CysS_C"/>
</dbReference>
<dbReference type="GO" id="GO:0005840">
    <property type="term" value="C:ribosome"/>
    <property type="evidence" value="ECO:0007669"/>
    <property type="project" value="UniProtKB-KW"/>
</dbReference>
<reference evidence="4 5" key="1">
    <citation type="submission" date="2017-01" db="EMBL/GenBank/DDBJ databases">
        <title>Bacillus phylogenomics.</title>
        <authorList>
            <person name="Dunlap C."/>
        </authorList>
    </citation>
    <scope>NUCLEOTIDE SEQUENCE [LARGE SCALE GENOMIC DNA]</scope>
    <source>
        <strain evidence="4 5">NRRL B-41282</strain>
    </source>
</reference>
<dbReference type="InterPro" id="IPR057798">
    <property type="entry name" value="PH_YqeB"/>
</dbReference>
<feature type="transmembrane region" description="Helical" evidence="1">
    <location>
        <begin position="16"/>
        <end position="40"/>
    </location>
</feature>
<evidence type="ECO:0000313" key="5">
    <source>
        <dbReference type="Proteomes" id="UP000187367"/>
    </source>
</evidence>
<evidence type="ECO:0000256" key="1">
    <source>
        <dbReference type="SAM" id="Phobius"/>
    </source>
</evidence>
<dbReference type="Proteomes" id="UP000187367">
    <property type="component" value="Unassembled WGS sequence"/>
</dbReference>
<evidence type="ECO:0000313" key="4">
    <source>
        <dbReference type="EMBL" id="OMI00415.1"/>
    </source>
</evidence>
<dbReference type="OrthoDB" id="5145029at2"/>
<dbReference type="AlphaFoldDB" id="A0A1R1RSI2"/>
<dbReference type="RefSeq" id="WP_076762181.1">
    <property type="nucleotide sequence ID" value="NZ_JARMMH010000011.1"/>
</dbReference>
<evidence type="ECO:0000259" key="3">
    <source>
        <dbReference type="Pfam" id="PF23494"/>
    </source>
</evidence>
<feature type="domain" description="Cysteinyl-tRNA ligase anticodon binding" evidence="2">
    <location>
        <begin position="171"/>
        <end position="221"/>
    </location>
</feature>
<protein>
    <submittedName>
        <fullName evidence="4">50S ribosomal protein L29</fullName>
    </submittedName>
</protein>